<evidence type="ECO:0008006" key="3">
    <source>
        <dbReference type="Google" id="ProtNLM"/>
    </source>
</evidence>
<proteinExistence type="predicted"/>
<dbReference type="PANTHER" id="PTHR36124:SF1">
    <property type="entry name" value="ER-BOUND OXYGENASE MPAB_MPAB'_RUBBER OXYGENASE CATALYTIC DOMAIN-CONTAINING PROTEIN"/>
    <property type="match status" value="1"/>
</dbReference>
<name>A0ABR4JXJ3_9EURO</name>
<accession>A0ABR4JXJ3</accession>
<sequence length="387" mass="44353">MLLIILAFTTLYLLLVSLLRTRHLGSLSRKYAHYTPNPYKMTYKEAHPILLSILRSEFPFSYAVSTQFALLKSYAIPSGTKLLVATRRLTSLRTVAKRSEDTAIFITELLASGLDTERGLSALSKMNWIHRQYGERISNADMIHTFALFVLEPLRWIDRFEWRPLSQVERVAVFVYWREIALRMGMEGLPRTLDELGVWAEEYERTHMYFAESNKACVEATLGLYVRFLPARWQRFGRWVGAALIEPRVRPLVGVPEPPALVVALVEGVLDLRAWVVRVLLLPRRRGVDASGEVDAKTGRVRRGLYLFEPWYVGETVLNRVVRFLGMGMGRPLPGPEYLSEGYLPEELGPKEFREKAREDVRAEAARMREYARQGGGNILGCPFAFR</sequence>
<gene>
    <name evidence="1" type="ORF">BJY01DRAFT_263833</name>
</gene>
<evidence type="ECO:0000313" key="2">
    <source>
        <dbReference type="Proteomes" id="UP001610446"/>
    </source>
</evidence>
<organism evidence="1 2">
    <name type="scientific">Aspergillus pseudoustus</name>
    <dbReference type="NCBI Taxonomy" id="1810923"/>
    <lineage>
        <taxon>Eukaryota</taxon>
        <taxon>Fungi</taxon>
        <taxon>Dikarya</taxon>
        <taxon>Ascomycota</taxon>
        <taxon>Pezizomycotina</taxon>
        <taxon>Eurotiomycetes</taxon>
        <taxon>Eurotiomycetidae</taxon>
        <taxon>Eurotiales</taxon>
        <taxon>Aspergillaceae</taxon>
        <taxon>Aspergillus</taxon>
        <taxon>Aspergillus subgen. Nidulantes</taxon>
    </lineage>
</organism>
<dbReference type="Proteomes" id="UP001610446">
    <property type="component" value="Unassembled WGS sequence"/>
</dbReference>
<keyword evidence="2" id="KW-1185">Reference proteome</keyword>
<evidence type="ECO:0000313" key="1">
    <source>
        <dbReference type="EMBL" id="KAL2844773.1"/>
    </source>
</evidence>
<reference evidence="1 2" key="1">
    <citation type="submission" date="2024-07" db="EMBL/GenBank/DDBJ databases">
        <title>Section-level genome sequencing and comparative genomics of Aspergillus sections Usti and Cavernicolus.</title>
        <authorList>
            <consortium name="Lawrence Berkeley National Laboratory"/>
            <person name="Nybo J.L."/>
            <person name="Vesth T.C."/>
            <person name="Theobald S."/>
            <person name="Frisvad J.C."/>
            <person name="Larsen T.O."/>
            <person name="Kjaerboelling I."/>
            <person name="Rothschild-Mancinelli K."/>
            <person name="Lyhne E.K."/>
            <person name="Kogle M.E."/>
            <person name="Barry K."/>
            <person name="Clum A."/>
            <person name="Na H."/>
            <person name="Ledsgaard L."/>
            <person name="Lin J."/>
            <person name="Lipzen A."/>
            <person name="Kuo A."/>
            <person name="Riley R."/>
            <person name="Mondo S."/>
            <person name="Labutti K."/>
            <person name="Haridas S."/>
            <person name="Pangalinan J."/>
            <person name="Salamov A.A."/>
            <person name="Simmons B.A."/>
            <person name="Magnuson J.K."/>
            <person name="Chen J."/>
            <person name="Drula E."/>
            <person name="Henrissat B."/>
            <person name="Wiebenga A."/>
            <person name="Lubbers R.J."/>
            <person name="Gomes A.C."/>
            <person name="Makela M.R."/>
            <person name="Stajich J."/>
            <person name="Grigoriev I.V."/>
            <person name="Mortensen U.H."/>
            <person name="De Vries R.P."/>
            <person name="Baker S.E."/>
            <person name="Andersen M.R."/>
        </authorList>
    </citation>
    <scope>NUCLEOTIDE SEQUENCE [LARGE SCALE GENOMIC DNA]</scope>
    <source>
        <strain evidence="1 2">CBS 123904</strain>
    </source>
</reference>
<comment type="caution">
    <text evidence="1">The sequence shown here is derived from an EMBL/GenBank/DDBJ whole genome shotgun (WGS) entry which is preliminary data.</text>
</comment>
<protein>
    <recommendedName>
        <fullName evidence="3">ER-bound oxygenase mpaB/mpaB'/Rubber oxygenase catalytic domain-containing protein</fullName>
    </recommendedName>
</protein>
<dbReference type="InterPro" id="IPR046366">
    <property type="entry name" value="MPAB"/>
</dbReference>
<dbReference type="EMBL" id="JBFXLU010000078">
    <property type="protein sequence ID" value="KAL2844773.1"/>
    <property type="molecule type" value="Genomic_DNA"/>
</dbReference>
<dbReference type="PANTHER" id="PTHR36124">
    <property type="match status" value="1"/>
</dbReference>